<dbReference type="InterPro" id="IPR039374">
    <property type="entry name" value="SIP_fam"/>
</dbReference>
<proteinExistence type="predicted"/>
<dbReference type="RefSeq" id="WP_245597846.1">
    <property type="nucleotide sequence ID" value="NZ_BSOR01000034.1"/>
</dbReference>
<organism evidence="2 3">
    <name type="scientific">Marinospirillum insulare</name>
    <dbReference type="NCBI Taxonomy" id="217169"/>
    <lineage>
        <taxon>Bacteria</taxon>
        <taxon>Pseudomonadati</taxon>
        <taxon>Pseudomonadota</taxon>
        <taxon>Gammaproteobacteria</taxon>
        <taxon>Oceanospirillales</taxon>
        <taxon>Oceanospirillaceae</taxon>
        <taxon>Marinospirillum</taxon>
    </lineage>
</organism>
<dbReference type="PANTHER" id="PTHR30157:SF0">
    <property type="entry name" value="NADPH-DEPENDENT FERRIC-CHELATE REDUCTASE"/>
    <property type="match status" value="1"/>
</dbReference>
<dbReference type="InterPro" id="IPR007037">
    <property type="entry name" value="SIP_rossman_dom"/>
</dbReference>
<feature type="domain" description="SIP-like Rossmann fold" evidence="1">
    <location>
        <begin position="89"/>
        <end position="202"/>
    </location>
</feature>
<dbReference type="EMBL" id="BSOR01000034">
    <property type="protein sequence ID" value="GLR64520.1"/>
    <property type="molecule type" value="Genomic_DNA"/>
</dbReference>
<evidence type="ECO:0000259" key="1">
    <source>
        <dbReference type="Pfam" id="PF04954"/>
    </source>
</evidence>
<gene>
    <name evidence="2" type="ORF">GCM10007878_19580</name>
</gene>
<dbReference type="CDD" id="cd06193">
    <property type="entry name" value="siderophore_interacting"/>
    <property type="match status" value="1"/>
</dbReference>
<accession>A0ABQ6A365</accession>
<name>A0ABQ6A365_9GAMM</name>
<comment type="caution">
    <text evidence="2">The sequence shown here is derived from an EMBL/GenBank/DDBJ whole genome shotgun (WGS) entry which is preliminary data.</text>
</comment>
<dbReference type="Gene3D" id="2.40.30.10">
    <property type="entry name" value="Translation factors"/>
    <property type="match status" value="1"/>
</dbReference>
<sequence length="208" mass="24048">MRVESRKYLSSKNRQKLLNSTNKDIRLYTLRKSWKKNHNDDFVNQGYIDIFTHGETAGSQWANRLTVGDVIMSRSEAKDKHPHLLNGQALLIADETAFPALAGILEYWQNPLSPYIIIISESENEQHYFKNINLLETSQTHRVICPPEDQSTKVLSILENIVGIDVVWAAFESESAKIVRHYLRNNRQIIGKNNHTKAYWNLKSKKNT</sequence>
<protein>
    <recommendedName>
        <fullName evidence="1">SIP-like Rossmann fold domain-containing protein</fullName>
    </recommendedName>
</protein>
<evidence type="ECO:0000313" key="3">
    <source>
        <dbReference type="Proteomes" id="UP001156682"/>
    </source>
</evidence>
<dbReference type="InterPro" id="IPR039261">
    <property type="entry name" value="FNR_nucleotide-bd"/>
</dbReference>
<dbReference type="Gene3D" id="3.40.50.80">
    <property type="entry name" value="Nucleotide-binding domain of ferredoxin-NADP reductase (FNR) module"/>
    <property type="match status" value="1"/>
</dbReference>
<reference evidence="3" key="1">
    <citation type="journal article" date="2019" name="Int. J. Syst. Evol. Microbiol.">
        <title>The Global Catalogue of Microorganisms (GCM) 10K type strain sequencing project: providing services to taxonomists for standard genome sequencing and annotation.</title>
        <authorList>
            <consortium name="The Broad Institute Genomics Platform"/>
            <consortium name="The Broad Institute Genome Sequencing Center for Infectious Disease"/>
            <person name="Wu L."/>
            <person name="Ma J."/>
        </authorList>
    </citation>
    <scope>NUCLEOTIDE SEQUENCE [LARGE SCALE GENOMIC DNA]</scope>
    <source>
        <strain evidence="3">NBRC 100033</strain>
    </source>
</reference>
<keyword evidence="3" id="KW-1185">Reference proteome</keyword>
<dbReference type="Pfam" id="PF04954">
    <property type="entry name" value="SIP"/>
    <property type="match status" value="1"/>
</dbReference>
<dbReference type="PANTHER" id="PTHR30157">
    <property type="entry name" value="FERRIC REDUCTASE, NADPH-DEPENDENT"/>
    <property type="match status" value="1"/>
</dbReference>
<evidence type="ECO:0000313" key="2">
    <source>
        <dbReference type="EMBL" id="GLR64520.1"/>
    </source>
</evidence>
<dbReference type="Proteomes" id="UP001156682">
    <property type="component" value="Unassembled WGS sequence"/>
</dbReference>